<comment type="caution">
    <text evidence="2">The sequence shown here is derived from an EMBL/GenBank/DDBJ whole genome shotgun (WGS) entry which is preliminary data.</text>
</comment>
<feature type="transmembrane region" description="Helical" evidence="1">
    <location>
        <begin position="6"/>
        <end position="23"/>
    </location>
</feature>
<dbReference type="RefSeq" id="WP_146808322.1">
    <property type="nucleotide sequence ID" value="NZ_BJXX01000019.1"/>
</dbReference>
<name>A0A511V2A9_9BACL</name>
<gene>
    <name evidence="2" type="ORF">ADA01nite_04840</name>
</gene>
<dbReference type="EMBL" id="BJXX01000019">
    <property type="protein sequence ID" value="GEN33024.1"/>
    <property type="molecule type" value="Genomic_DNA"/>
</dbReference>
<sequence>MLSGVSGYYVIYILCTALLFILFRKHIQGDRPTAVVFLLAVCFGLSLPFLLLILGMAITAALGVAFFLGLFFYRYASEKACAQEDITQNEAGQEMSGKSGETVLSHEVAAAEEEFSGQKIAMEEGAPMQDVVVEGSTQEAIDKLLAELSLQYVQAEEPPKTVEEGDWEFMDNKKVEQEESILTIDADYLLEGEKDTVQQDNMKNPIVSESETIEEQEEEIIYPKEEINDDGLRFEDEKELINLSAVQGLNESDEEYFYRLQQVLDEEIKQ</sequence>
<protein>
    <submittedName>
        <fullName evidence="2">Uncharacterized protein</fullName>
    </submittedName>
</protein>
<dbReference type="Proteomes" id="UP000321157">
    <property type="component" value="Unassembled WGS sequence"/>
</dbReference>
<evidence type="ECO:0000313" key="2">
    <source>
        <dbReference type="EMBL" id="GEN33024.1"/>
    </source>
</evidence>
<accession>A0A511V2A9</accession>
<dbReference type="AlphaFoldDB" id="A0A511V2A9"/>
<proteinExistence type="predicted"/>
<feature type="transmembrane region" description="Helical" evidence="1">
    <location>
        <begin position="35"/>
        <end position="54"/>
    </location>
</feature>
<keyword evidence="1" id="KW-0812">Transmembrane</keyword>
<organism evidence="2 3">
    <name type="scientific">Aneurinibacillus danicus</name>
    <dbReference type="NCBI Taxonomy" id="267746"/>
    <lineage>
        <taxon>Bacteria</taxon>
        <taxon>Bacillati</taxon>
        <taxon>Bacillota</taxon>
        <taxon>Bacilli</taxon>
        <taxon>Bacillales</taxon>
        <taxon>Paenibacillaceae</taxon>
        <taxon>Aneurinibacillus group</taxon>
        <taxon>Aneurinibacillus</taxon>
    </lineage>
</organism>
<reference evidence="2 3" key="1">
    <citation type="submission" date="2019-07" db="EMBL/GenBank/DDBJ databases">
        <title>Whole genome shotgun sequence of Aneurinibacillus danicus NBRC 102444.</title>
        <authorList>
            <person name="Hosoyama A."/>
            <person name="Uohara A."/>
            <person name="Ohji S."/>
            <person name="Ichikawa N."/>
        </authorList>
    </citation>
    <scope>NUCLEOTIDE SEQUENCE [LARGE SCALE GENOMIC DNA]</scope>
    <source>
        <strain evidence="2 3">NBRC 102444</strain>
    </source>
</reference>
<evidence type="ECO:0000313" key="3">
    <source>
        <dbReference type="Proteomes" id="UP000321157"/>
    </source>
</evidence>
<evidence type="ECO:0000256" key="1">
    <source>
        <dbReference type="SAM" id="Phobius"/>
    </source>
</evidence>
<keyword evidence="1" id="KW-0472">Membrane</keyword>
<keyword evidence="1" id="KW-1133">Transmembrane helix</keyword>
<keyword evidence="3" id="KW-1185">Reference proteome</keyword>